<feature type="domain" description="Protein kinase" evidence="1">
    <location>
        <begin position="2"/>
        <end position="347"/>
    </location>
</feature>
<protein>
    <recommendedName>
        <fullName evidence="1">Protein kinase domain-containing protein</fullName>
    </recommendedName>
</protein>
<dbReference type="InterPro" id="IPR051681">
    <property type="entry name" value="Ser/Thr_Kinases-Pseudokinases"/>
</dbReference>
<dbReference type="InterPro" id="IPR000719">
    <property type="entry name" value="Prot_kinase_dom"/>
</dbReference>
<dbReference type="PROSITE" id="PS50011">
    <property type="entry name" value="PROTEIN_KINASE_DOM"/>
    <property type="match status" value="1"/>
</dbReference>
<keyword evidence="3" id="KW-1185">Reference proteome</keyword>
<dbReference type="GO" id="GO:0004674">
    <property type="term" value="F:protein serine/threonine kinase activity"/>
    <property type="evidence" value="ECO:0007669"/>
    <property type="project" value="TreeGrafter"/>
</dbReference>
<organism evidence="2 3">
    <name type="scientific">Thalassiosira oceanica</name>
    <name type="common">Marine diatom</name>
    <dbReference type="NCBI Taxonomy" id="159749"/>
    <lineage>
        <taxon>Eukaryota</taxon>
        <taxon>Sar</taxon>
        <taxon>Stramenopiles</taxon>
        <taxon>Ochrophyta</taxon>
        <taxon>Bacillariophyta</taxon>
        <taxon>Coscinodiscophyceae</taxon>
        <taxon>Thalassiosirophycidae</taxon>
        <taxon>Thalassiosirales</taxon>
        <taxon>Thalassiosiraceae</taxon>
        <taxon>Thalassiosira</taxon>
    </lineage>
</organism>
<feature type="non-terminal residue" evidence="2">
    <location>
        <position position="1"/>
    </location>
</feature>
<dbReference type="GO" id="GO:0005524">
    <property type="term" value="F:ATP binding"/>
    <property type="evidence" value="ECO:0007669"/>
    <property type="project" value="InterPro"/>
</dbReference>
<evidence type="ECO:0000313" key="3">
    <source>
        <dbReference type="Proteomes" id="UP000266841"/>
    </source>
</evidence>
<dbReference type="AlphaFoldDB" id="K0SNS8"/>
<name>K0SNS8_THAOC</name>
<dbReference type="OrthoDB" id="192449at2759"/>
<dbReference type="Proteomes" id="UP000266841">
    <property type="component" value="Unassembled WGS sequence"/>
</dbReference>
<comment type="caution">
    <text evidence="2">The sequence shown here is derived from an EMBL/GenBank/DDBJ whole genome shotgun (WGS) entry which is preliminary data.</text>
</comment>
<evidence type="ECO:0000259" key="1">
    <source>
        <dbReference type="PROSITE" id="PS50011"/>
    </source>
</evidence>
<gene>
    <name evidence="2" type="ORF">THAOC_16785</name>
</gene>
<sequence length="377" mass="42043">TVSTSGLLASSTLGALHLSSPGFSRYVQYAARHDSRGGTLASDSSNRDDDDEPDQQFAQEMKLLADSLLDGSKGARYAIKSLDVESLDENSLIRGMIDIAWETDALSSCSHAHIIKIWAIGSSGKYTPDHFAVIDRLYDTLEERIIATWAKKKTNEESSFRGKVMNWRSGEFNVLMKEKLRCAHDIATALEHLHENKVVFRNLKPSKCSFNIWGDIVLSDMGLSRDTRNASKVTDETFKLTGNTGSLCLMAPEVSLNEVNESYGFSADMHSFGLTLWQILKMEVPFHTISHITVFVNMVVKKGARPKVEKSREGPHALADVLKSCWHNDLTKRPTVTQCVSTLRQELNKCRTYHTSHVRVALDNTSMTSTQEEQLAA</sequence>
<proteinExistence type="predicted"/>
<accession>K0SNS8</accession>
<dbReference type="InterPro" id="IPR001245">
    <property type="entry name" value="Ser-Thr/Tyr_kinase_cat_dom"/>
</dbReference>
<evidence type="ECO:0000313" key="2">
    <source>
        <dbReference type="EMBL" id="EJK62596.1"/>
    </source>
</evidence>
<dbReference type="eggNOG" id="KOG0192">
    <property type="taxonomic scope" value="Eukaryota"/>
</dbReference>
<dbReference type="InterPro" id="IPR011009">
    <property type="entry name" value="Kinase-like_dom_sf"/>
</dbReference>
<reference evidence="2 3" key="1">
    <citation type="journal article" date="2012" name="Genome Biol.">
        <title>Genome and low-iron response of an oceanic diatom adapted to chronic iron limitation.</title>
        <authorList>
            <person name="Lommer M."/>
            <person name="Specht M."/>
            <person name="Roy A.S."/>
            <person name="Kraemer L."/>
            <person name="Andreson R."/>
            <person name="Gutowska M.A."/>
            <person name="Wolf J."/>
            <person name="Bergner S.V."/>
            <person name="Schilhabel M.B."/>
            <person name="Klostermeier U.C."/>
            <person name="Beiko R.G."/>
            <person name="Rosenstiel P."/>
            <person name="Hippler M."/>
            <person name="Laroche J."/>
        </authorList>
    </citation>
    <scope>NUCLEOTIDE SEQUENCE [LARGE SCALE GENOMIC DNA]</scope>
    <source>
        <strain evidence="2 3">CCMP1005</strain>
    </source>
</reference>
<dbReference type="OMA" id="IDIAWET"/>
<dbReference type="Pfam" id="PF07714">
    <property type="entry name" value="PK_Tyr_Ser-Thr"/>
    <property type="match status" value="1"/>
</dbReference>
<dbReference type="EMBL" id="AGNL01018756">
    <property type="protein sequence ID" value="EJK62596.1"/>
    <property type="molecule type" value="Genomic_DNA"/>
</dbReference>
<dbReference type="PANTHER" id="PTHR44329">
    <property type="entry name" value="SERINE/THREONINE-PROTEIN KINASE TNNI3K-RELATED"/>
    <property type="match status" value="1"/>
</dbReference>
<dbReference type="Gene3D" id="1.10.510.10">
    <property type="entry name" value="Transferase(Phosphotransferase) domain 1"/>
    <property type="match status" value="1"/>
</dbReference>
<dbReference type="SUPFAM" id="SSF56112">
    <property type="entry name" value="Protein kinase-like (PK-like)"/>
    <property type="match status" value="1"/>
</dbReference>